<comment type="function">
    <text evidence="1 11">Catalyzes the methylthiolation of N6-threonylcarbamoyladenosine (t(6)A), leading to the formation of 2-methylthio-N6-threonylcarbamoyladenosine (ms(2)t(6)A) at position 37 in tRNAs that read codons beginning with adenine.</text>
</comment>
<keyword evidence="5 11" id="KW-0949">S-adenosyl-L-methionine</keyword>
<proteinExistence type="inferred from homology"/>
<organism evidence="15 16">
    <name type="scientific">Candidatus Iainarchaeum sp</name>
    <dbReference type="NCBI Taxonomy" id="3101447"/>
    <lineage>
        <taxon>Archaea</taxon>
        <taxon>Candidatus Iainarchaeota</taxon>
        <taxon>Candidatus Iainarchaeia</taxon>
        <taxon>Candidatus Iainarchaeales</taxon>
        <taxon>Candidatus Iainarchaeaceae</taxon>
        <taxon>Candidatus Iainarchaeum</taxon>
    </lineage>
</organism>
<evidence type="ECO:0000313" key="15">
    <source>
        <dbReference type="EMBL" id="MBT4870778.1"/>
    </source>
</evidence>
<evidence type="ECO:0000256" key="1">
    <source>
        <dbReference type="ARBA" id="ARBA00002399"/>
    </source>
</evidence>
<dbReference type="NCBIfam" id="TIGR01578">
    <property type="entry name" value="MiaB-like-B"/>
    <property type="match status" value="1"/>
</dbReference>
<name>A0A8T5GGD4_9ARCH</name>
<dbReference type="InterPro" id="IPR020612">
    <property type="entry name" value="Methylthiotransferase_CS"/>
</dbReference>
<comment type="catalytic activity">
    <reaction evidence="10 11">
        <text>N(6)-L-threonylcarbamoyladenosine(37) in tRNA + (sulfur carrier)-SH + AH2 + 2 S-adenosyl-L-methionine = 2-methylsulfanyl-N(6)-L-threonylcarbamoyladenosine(37) in tRNA + (sulfur carrier)-H + 5'-deoxyadenosine + L-methionine + A + S-adenosyl-L-homocysteine + 2 H(+)</text>
        <dbReference type="Rhea" id="RHEA:37075"/>
        <dbReference type="Rhea" id="RHEA-COMP:10163"/>
        <dbReference type="Rhea" id="RHEA-COMP:11092"/>
        <dbReference type="Rhea" id="RHEA-COMP:14737"/>
        <dbReference type="Rhea" id="RHEA-COMP:14739"/>
        <dbReference type="ChEBI" id="CHEBI:13193"/>
        <dbReference type="ChEBI" id="CHEBI:15378"/>
        <dbReference type="ChEBI" id="CHEBI:17319"/>
        <dbReference type="ChEBI" id="CHEBI:17499"/>
        <dbReference type="ChEBI" id="CHEBI:29917"/>
        <dbReference type="ChEBI" id="CHEBI:57844"/>
        <dbReference type="ChEBI" id="CHEBI:57856"/>
        <dbReference type="ChEBI" id="CHEBI:59789"/>
        <dbReference type="ChEBI" id="CHEBI:64428"/>
        <dbReference type="ChEBI" id="CHEBI:74418"/>
        <dbReference type="ChEBI" id="CHEBI:74420"/>
        <dbReference type="EC" id="2.8.4.5"/>
    </reaction>
</comment>
<dbReference type="AlphaFoldDB" id="A0A8T5GGD4"/>
<feature type="domain" description="TRAM" evidence="12">
    <location>
        <begin position="356"/>
        <end position="413"/>
    </location>
</feature>
<dbReference type="InterPro" id="IPR002792">
    <property type="entry name" value="TRAM_dom"/>
</dbReference>
<reference evidence="15" key="1">
    <citation type="journal article" date="2021" name="ISME J.">
        <title>Mercury methylation by metabolically versatile and cosmopolitan marine bacteria.</title>
        <authorList>
            <person name="Lin H."/>
            <person name="Ascher D.B."/>
            <person name="Myung Y."/>
            <person name="Lamborg C.H."/>
            <person name="Hallam S.J."/>
            <person name="Gionfriddo C.M."/>
            <person name="Holt K.E."/>
            <person name="Moreau J.W."/>
        </authorList>
    </citation>
    <scope>NUCLEOTIDE SEQUENCE</scope>
    <source>
        <strain evidence="15">SI075_bin30</strain>
    </source>
</reference>
<dbReference type="InterPro" id="IPR007197">
    <property type="entry name" value="rSAM"/>
</dbReference>
<dbReference type="GO" id="GO:0046872">
    <property type="term" value="F:metal ion binding"/>
    <property type="evidence" value="ECO:0007669"/>
    <property type="project" value="UniProtKB-UniRule"/>
</dbReference>
<dbReference type="PROSITE" id="PS01278">
    <property type="entry name" value="MTTASE_RADICAL"/>
    <property type="match status" value="1"/>
</dbReference>
<dbReference type="Gene3D" id="3.40.50.12160">
    <property type="entry name" value="Methylthiotransferase, N-terminal domain"/>
    <property type="match status" value="1"/>
</dbReference>
<dbReference type="Gene3D" id="3.80.30.20">
    <property type="entry name" value="tm_1862 like domain"/>
    <property type="match status" value="1"/>
</dbReference>
<dbReference type="FunFam" id="3.80.30.20:FF:000002">
    <property type="entry name" value="threonylcarbamoyladenosine tRNA methylthiotransferase isoform X2"/>
    <property type="match status" value="1"/>
</dbReference>
<evidence type="ECO:0000256" key="10">
    <source>
        <dbReference type="ARBA" id="ARBA00051661"/>
    </source>
</evidence>
<dbReference type="InterPro" id="IPR013848">
    <property type="entry name" value="Methylthiotransferase_N"/>
</dbReference>
<dbReference type="InterPro" id="IPR038135">
    <property type="entry name" value="Methylthiotransferase_N_sf"/>
</dbReference>
<evidence type="ECO:0000256" key="3">
    <source>
        <dbReference type="ARBA" id="ARBA00022485"/>
    </source>
</evidence>
<evidence type="ECO:0000259" key="13">
    <source>
        <dbReference type="PROSITE" id="PS51449"/>
    </source>
</evidence>
<keyword evidence="3 11" id="KW-0004">4Fe-4S</keyword>
<dbReference type="SMART" id="SM00729">
    <property type="entry name" value="Elp3"/>
    <property type="match status" value="1"/>
</dbReference>
<dbReference type="Pfam" id="PF00919">
    <property type="entry name" value="UPF0004"/>
    <property type="match status" value="1"/>
</dbReference>
<evidence type="ECO:0000313" key="16">
    <source>
        <dbReference type="Proteomes" id="UP000722459"/>
    </source>
</evidence>
<dbReference type="EMBL" id="JABJNZ010000057">
    <property type="protein sequence ID" value="MBT4870778.1"/>
    <property type="molecule type" value="Genomic_DNA"/>
</dbReference>
<dbReference type="GO" id="GO:0051539">
    <property type="term" value="F:4 iron, 4 sulfur cluster binding"/>
    <property type="evidence" value="ECO:0007669"/>
    <property type="project" value="UniProtKB-UniRule"/>
</dbReference>
<evidence type="ECO:0000256" key="2">
    <source>
        <dbReference type="ARBA" id="ARBA00008616"/>
    </source>
</evidence>
<dbReference type="SFLD" id="SFLDS00029">
    <property type="entry name" value="Radical_SAM"/>
    <property type="match status" value="1"/>
</dbReference>
<feature type="domain" description="MTTase N-terminal" evidence="13">
    <location>
        <begin position="2"/>
        <end position="114"/>
    </location>
</feature>
<dbReference type="FunFam" id="3.40.50.12160:FF:000003">
    <property type="entry name" value="CDK5 regulatory subunit-associated protein 1"/>
    <property type="match status" value="1"/>
</dbReference>
<dbReference type="InterPro" id="IPR005839">
    <property type="entry name" value="Methylthiotransferase"/>
</dbReference>
<dbReference type="Pfam" id="PF04055">
    <property type="entry name" value="Radical_SAM"/>
    <property type="match status" value="1"/>
</dbReference>
<dbReference type="GO" id="GO:0035598">
    <property type="term" value="F:tRNA (N(6)-L-threonylcarbamoyladenosine(37)-C(2))-methylthiotransferase activity"/>
    <property type="evidence" value="ECO:0007669"/>
    <property type="project" value="UniProtKB-UniRule"/>
</dbReference>
<evidence type="ECO:0000259" key="14">
    <source>
        <dbReference type="PROSITE" id="PS51918"/>
    </source>
</evidence>
<dbReference type="InterPro" id="IPR006466">
    <property type="entry name" value="MiaB-like_arc_euk"/>
</dbReference>
<dbReference type="Proteomes" id="UP000722459">
    <property type="component" value="Unassembled WGS sequence"/>
</dbReference>
<dbReference type="Pfam" id="PF01938">
    <property type="entry name" value="TRAM"/>
    <property type="match status" value="1"/>
</dbReference>
<keyword evidence="9 11" id="KW-0411">Iron-sulfur</keyword>
<evidence type="ECO:0000256" key="11">
    <source>
        <dbReference type="RuleBase" id="RU368081"/>
    </source>
</evidence>
<dbReference type="EC" id="2.8.4.5" evidence="11"/>
<dbReference type="PANTHER" id="PTHR11918:SF45">
    <property type="entry name" value="THREONYLCARBAMOYLADENOSINE TRNA METHYLTHIOTRANSFERASE"/>
    <property type="match status" value="1"/>
</dbReference>
<dbReference type="NCBIfam" id="TIGR00089">
    <property type="entry name" value="MiaB/RimO family radical SAM methylthiotransferase"/>
    <property type="match status" value="1"/>
</dbReference>
<keyword evidence="4 11" id="KW-0808">Transferase</keyword>
<accession>A0A8T5GGD4</accession>
<evidence type="ECO:0000256" key="4">
    <source>
        <dbReference type="ARBA" id="ARBA00022679"/>
    </source>
</evidence>
<keyword evidence="7 11" id="KW-0479">Metal-binding</keyword>
<dbReference type="SFLD" id="SFLDG01082">
    <property type="entry name" value="B12-binding_domain_containing"/>
    <property type="match status" value="1"/>
</dbReference>
<dbReference type="PROSITE" id="PS51918">
    <property type="entry name" value="RADICAL_SAM"/>
    <property type="match status" value="1"/>
</dbReference>
<keyword evidence="6 11" id="KW-0819">tRNA processing</keyword>
<dbReference type="PROSITE" id="PS50926">
    <property type="entry name" value="TRAM"/>
    <property type="match status" value="1"/>
</dbReference>
<sequence>MKKFYVEGYGCSLNIGETEQIAFFLEKNNFKKTNNSKEADFIIINTCSVKLVTQQRMLFRIEKMLKEKKQKTKIIITGCLAATNKKEIQKISKDIIVLDTKLESLCEALGIKTKTFSPKISHKKTHQHVSIIPISVGCLGNCTYCATKIARGDLKSYSIEEINTAFKKAIKNSKEVWITSQDLGCYGYDINTNLPTLLKTLLKNKGEYRIRLGMMNPNHFLKIKKELIKIFEDERVYKFLHLPLQSGSDKVLKKMNRKYSTKDYFSCINFIKKNIPDLTISTDVIVGFPTETKKDFEQTISALRKFKPLVVNISRYGKRKGTVANDFEGQISEMEKKERSREVTALLKEQMLEQNKELIGQKFTALVSDKAQKDYFVARTNTYRPVLVPKKLGQFAEVEIIEAYSHFFKGKLL</sequence>
<comment type="caution">
    <text evidence="15">The sequence shown here is derived from an EMBL/GenBank/DDBJ whole genome shotgun (WGS) entry which is preliminary data.</text>
</comment>
<evidence type="ECO:0000256" key="9">
    <source>
        <dbReference type="ARBA" id="ARBA00023014"/>
    </source>
</evidence>
<dbReference type="PROSITE" id="PS51449">
    <property type="entry name" value="MTTASE_N"/>
    <property type="match status" value="1"/>
</dbReference>
<evidence type="ECO:0000256" key="6">
    <source>
        <dbReference type="ARBA" id="ARBA00022694"/>
    </source>
</evidence>
<comment type="cofactor">
    <cofactor evidence="11">
        <name>[4Fe-4S] cluster</name>
        <dbReference type="ChEBI" id="CHEBI:49883"/>
    </cofactor>
    <text evidence="11">Binds 1 or 2 [4Fe-4S] cluster. One cluster is coordinated with 3 cysteines and an exchangeable S-adenosyl-L-methionine.</text>
</comment>
<protein>
    <recommendedName>
        <fullName evidence="11">tRNA-t(6)A37 methylthiotransferase</fullName>
        <ecNumber evidence="11">2.8.4.5</ecNumber>
    </recommendedName>
</protein>
<keyword evidence="8 11" id="KW-0408">Iron</keyword>
<dbReference type="InterPro" id="IPR023404">
    <property type="entry name" value="rSAM_horseshoe"/>
</dbReference>
<evidence type="ECO:0000259" key="12">
    <source>
        <dbReference type="PROSITE" id="PS50926"/>
    </source>
</evidence>
<dbReference type="SUPFAM" id="SSF102114">
    <property type="entry name" value="Radical SAM enzymes"/>
    <property type="match status" value="1"/>
</dbReference>
<dbReference type="InterPro" id="IPR006638">
    <property type="entry name" value="Elp3/MiaA/NifB-like_rSAM"/>
</dbReference>
<evidence type="ECO:0000256" key="7">
    <source>
        <dbReference type="ARBA" id="ARBA00022723"/>
    </source>
</evidence>
<evidence type="ECO:0000256" key="5">
    <source>
        <dbReference type="ARBA" id="ARBA00022691"/>
    </source>
</evidence>
<dbReference type="InterPro" id="IPR058240">
    <property type="entry name" value="rSAM_sf"/>
</dbReference>
<gene>
    <name evidence="15" type="ORF">HON47_04340</name>
</gene>
<comment type="similarity">
    <text evidence="2 11">Belongs to the methylthiotransferase family. CDKAL1 subfamily.</text>
</comment>
<dbReference type="PANTHER" id="PTHR11918">
    <property type="entry name" value="RADICAL SAM PROTEINS"/>
    <property type="match status" value="1"/>
</dbReference>
<feature type="domain" description="Radical SAM core" evidence="14">
    <location>
        <begin position="124"/>
        <end position="353"/>
    </location>
</feature>
<evidence type="ECO:0000256" key="8">
    <source>
        <dbReference type="ARBA" id="ARBA00023004"/>
    </source>
</evidence>